<dbReference type="PRINTS" id="PR01790">
    <property type="entry name" value="SMP30FAMILY"/>
</dbReference>
<feature type="domain" description="SMP-30/Gluconolactonase/LRE-like region" evidence="2">
    <location>
        <begin position="22"/>
        <end position="285"/>
    </location>
</feature>
<dbReference type="PANTHER" id="PTHR10907">
    <property type="entry name" value="REGUCALCIN"/>
    <property type="match status" value="1"/>
</dbReference>
<dbReference type="Pfam" id="PF08450">
    <property type="entry name" value="SGL"/>
    <property type="match status" value="1"/>
</dbReference>
<dbReference type="InterPro" id="IPR013658">
    <property type="entry name" value="SGL"/>
</dbReference>
<dbReference type="PANTHER" id="PTHR10907:SF47">
    <property type="entry name" value="REGUCALCIN"/>
    <property type="match status" value="1"/>
</dbReference>
<dbReference type="InterPro" id="IPR005511">
    <property type="entry name" value="SMP-30"/>
</dbReference>
<accession>A0ABM7MSY9</accession>
<keyword evidence="4" id="KW-1185">Reference proteome</keyword>
<evidence type="ECO:0000313" key="3">
    <source>
        <dbReference type="EMBL" id="BCO29500.1"/>
    </source>
</evidence>
<dbReference type="EMBL" id="AP024238">
    <property type="protein sequence ID" value="BCO29500.1"/>
    <property type="molecule type" value="Genomic_DNA"/>
</dbReference>
<dbReference type="InterPro" id="IPR011042">
    <property type="entry name" value="6-blade_b-propeller_TolB-like"/>
</dbReference>
<dbReference type="RefSeq" id="WP_317134809.1">
    <property type="nucleotide sequence ID" value="NZ_AP024238.1"/>
</dbReference>
<comment type="similarity">
    <text evidence="1">Belongs to the SMP-30/CGR1 family.</text>
</comment>
<dbReference type="Gene3D" id="2.120.10.30">
    <property type="entry name" value="TolB, C-terminal domain"/>
    <property type="match status" value="1"/>
</dbReference>
<sequence length="320" mass="35197">MNSTSITTSEPWQTVAPHMAALGESPFWHPQEQMLYWLDIVGRQILRANIYMETVEVWPMPSEPGCMAPAARGGLVLALRDGIYRARDWGGPLVRLTTLDYDPAQMRANDGKCDALGRFWVGTIDETRTRKNAALYCLDARSGRPEVSCKISPTSGITTANGLAWSPDQRTLYWADTPSHTVWAWDFDLPSAALSNQRVFARFAPKPADWSCEPTDASNGAYRGRPDGATVDAQGNYWVALYEGRRVCQLAPDGTLLADIATPLQCPTMPCLGGEDFKTLYLTSVHHHRSAAELAAYPLSGQVLSMRVDGAGLPVNFFVD</sequence>
<gene>
    <name evidence="3" type="ORF">MIZ03_4423</name>
</gene>
<dbReference type="SUPFAM" id="SSF63829">
    <property type="entry name" value="Calcium-dependent phosphotriesterase"/>
    <property type="match status" value="1"/>
</dbReference>
<protein>
    <submittedName>
        <fullName evidence="3">6-deoxy-6-sulfogluconolactonase</fullName>
    </submittedName>
</protein>
<proteinExistence type="inferred from homology"/>
<reference evidence="3 4" key="1">
    <citation type="journal article" date="2021" name="Microbiol. Spectr.">
        <title>A Single Bacterium Capable of Oxidation and Reduction of Iron at Circumneutral pH.</title>
        <authorList>
            <person name="Kato S."/>
            <person name="Ohkuma M."/>
        </authorList>
    </citation>
    <scope>NUCLEOTIDE SEQUENCE [LARGE SCALE GENOMIC DNA]</scope>
    <source>
        <strain evidence="3 4">MIZ03</strain>
    </source>
</reference>
<evidence type="ECO:0000313" key="4">
    <source>
        <dbReference type="Proteomes" id="UP000824366"/>
    </source>
</evidence>
<dbReference type="Proteomes" id="UP000824366">
    <property type="component" value="Chromosome"/>
</dbReference>
<name>A0ABM7MSY9_9BURK</name>
<evidence type="ECO:0000256" key="1">
    <source>
        <dbReference type="ARBA" id="ARBA00008853"/>
    </source>
</evidence>
<evidence type="ECO:0000259" key="2">
    <source>
        <dbReference type="Pfam" id="PF08450"/>
    </source>
</evidence>
<organism evidence="3 4">
    <name type="scientific">Rhodoferax lithotrophicus</name>
    <dbReference type="NCBI Taxonomy" id="2798804"/>
    <lineage>
        <taxon>Bacteria</taxon>
        <taxon>Pseudomonadati</taxon>
        <taxon>Pseudomonadota</taxon>
        <taxon>Betaproteobacteria</taxon>
        <taxon>Burkholderiales</taxon>
        <taxon>Comamonadaceae</taxon>
        <taxon>Rhodoferax</taxon>
    </lineage>
</organism>